<dbReference type="InterPro" id="IPR024747">
    <property type="entry name" value="Pyridox_Oxase-rel"/>
</dbReference>
<name>A0A4R3YPQ2_9FIRM</name>
<dbReference type="EMBL" id="SMCQ01000023">
    <property type="protein sequence ID" value="TCV93568.1"/>
    <property type="molecule type" value="Genomic_DNA"/>
</dbReference>
<dbReference type="AlphaFoldDB" id="A0A4R3YPQ2"/>
<dbReference type="Proteomes" id="UP000295515">
    <property type="component" value="Unassembled WGS sequence"/>
</dbReference>
<organism evidence="1 2">
    <name type="scientific">Longibaculum muris</name>
    <dbReference type="NCBI Taxonomy" id="1796628"/>
    <lineage>
        <taxon>Bacteria</taxon>
        <taxon>Bacillati</taxon>
        <taxon>Bacillota</taxon>
        <taxon>Erysipelotrichia</taxon>
        <taxon>Erysipelotrichales</taxon>
        <taxon>Coprobacillaceae</taxon>
        <taxon>Longibaculum</taxon>
    </lineage>
</organism>
<dbReference type="RefSeq" id="WP_066443997.1">
    <property type="nucleotide sequence ID" value="NZ_JANKBF010000020.1"/>
</dbReference>
<dbReference type="GeneID" id="98916306"/>
<sequence>MKEDLINQYSQTLINIYPKKYLKNCLYDYIVVLKNQENPIEKNNILYTNYQDFFKHDYLIYPIPVYRKPRKLLTYQESMTILNNMNYGSLAITNDIPYCVSLNHFVVDQHIYFHCGQQGYKLKGLNQLACYHVVEDLGIHQEAFTNNHNSVVVYGILKEVKKNKKALLEAFLKRFTPDFTKDLTVQAIENTKILELEIIHITGKKHFH</sequence>
<dbReference type="Pfam" id="PF12900">
    <property type="entry name" value="Pyridox_ox_2"/>
    <property type="match status" value="1"/>
</dbReference>
<dbReference type="SUPFAM" id="SSF50475">
    <property type="entry name" value="FMN-binding split barrel"/>
    <property type="match status" value="1"/>
</dbReference>
<dbReference type="Gene3D" id="2.30.110.10">
    <property type="entry name" value="Electron Transport, Fmn-binding Protein, Chain A"/>
    <property type="match status" value="1"/>
</dbReference>
<gene>
    <name evidence="1" type="ORF">EDD60_1232</name>
</gene>
<evidence type="ECO:0000313" key="2">
    <source>
        <dbReference type="Proteomes" id="UP000295515"/>
    </source>
</evidence>
<protein>
    <submittedName>
        <fullName evidence="1">Nitroimidazol reductase NimA-like FMN-containing flavoprotein (Pyridoxamine 5'-phosphate oxidase superfamily)</fullName>
    </submittedName>
</protein>
<evidence type="ECO:0000313" key="1">
    <source>
        <dbReference type="EMBL" id="TCV93568.1"/>
    </source>
</evidence>
<reference evidence="1 2" key="1">
    <citation type="submission" date="2019-03" db="EMBL/GenBank/DDBJ databases">
        <title>Genomic Encyclopedia of Type Strains, Phase IV (KMG-IV): sequencing the most valuable type-strain genomes for metagenomic binning, comparative biology and taxonomic classification.</title>
        <authorList>
            <person name="Goeker M."/>
        </authorList>
    </citation>
    <scope>NUCLEOTIDE SEQUENCE [LARGE SCALE GENOMIC DNA]</scope>
    <source>
        <strain evidence="1 2">DSM 29487</strain>
    </source>
</reference>
<proteinExistence type="predicted"/>
<keyword evidence="2" id="KW-1185">Reference proteome</keyword>
<dbReference type="InterPro" id="IPR012349">
    <property type="entry name" value="Split_barrel_FMN-bd"/>
</dbReference>
<comment type="caution">
    <text evidence="1">The sequence shown here is derived from an EMBL/GenBank/DDBJ whole genome shotgun (WGS) entry which is preliminary data.</text>
</comment>
<accession>A0A4R3YPQ2</accession>